<dbReference type="Pfam" id="PF08457">
    <property type="entry name" value="Sfi1"/>
    <property type="match status" value="1"/>
</dbReference>
<feature type="compositionally biased region" description="Gly residues" evidence="1">
    <location>
        <begin position="1067"/>
        <end position="1081"/>
    </location>
</feature>
<protein>
    <submittedName>
        <fullName evidence="3">Sfi1 spindle body protein-domain-containing protein</fullName>
    </submittedName>
</protein>
<organism evidence="3 4">
    <name type="scientific">Lasiosphaeria miniovina</name>
    <dbReference type="NCBI Taxonomy" id="1954250"/>
    <lineage>
        <taxon>Eukaryota</taxon>
        <taxon>Fungi</taxon>
        <taxon>Dikarya</taxon>
        <taxon>Ascomycota</taxon>
        <taxon>Pezizomycotina</taxon>
        <taxon>Sordariomycetes</taxon>
        <taxon>Sordariomycetidae</taxon>
        <taxon>Sordariales</taxon>
        <taxon>Lasiosphaeriaceae</taxon>
        <taxon>Lasiosphaeria</taxon>
    </lineage>
</organism>
<dbReference type="RefSeq" id="XP_060299151.1">
    <property type="nucleotide sequence ID" value="XM_060434010.1"/>
</dbReference>
<evidence type="ECO:0000313" key="4">
    <source>
        <dbReference type="Proteomes" id="UP001172101"/>
    </source>
</evidence>
<feature type="region of interest" description="Disordered" evidence="1">
    <location>
        <begin position="1063"/>
        <end position="1082"/>
    </location>
</feature>
<sequence length="1175" mass="133628">MLPQSSLPLRDGRVGLPSSEALSVGSQQNEPYYSSQDFQLLHDIVTLGESIYSTLPEQDRLPTNALFQAAEQVLPQYGFDGEHAPSHISRLIFKIGGQRSGETLSDKFQSIVRNMGVQLEYYPSSSVQESPPAKSASSHSFADDDETGRFDFSPRPPPRRRHSSVSHPAEPLSPSNVSDYHLPTGRRVRTRSASSTDYSIAPDGAGNLERRDTGGDNVPGFREEGSHGRRTFFAGLQRPTPTESRPRRPPHAAGLFGSRQYGADDEGEGSDHATEDLKFRQGQAHLLPANKIRPFLRGFGAVHYGGDDSDHESNKEIGVSPSTAGGTDVVHHSPRSDASGAFRGASDTTAQTQDDQLFLSPPNEHCQADIEALEATLYQFMNKDGATLAKDVLFSWRATARETRRCNNELEDFAVQFDDQDIRSEIFDIWREEAALAKQERLESEAVAAHNEYVERMEKRAHRVYEIFTIRVALLHWQEQALEEVDRTAVARRHLVRKRAFDSWRAQHIEDEIKIKNFVLINALQKWGQVALHHEVREQVAIRQYEQHLAKNALQRTWEVYKGRVADGFRDYRLKEDCLNTWSTKTGEAQDEYGVAVALDERLVLDEAFAIWGEETEDLQDRAHDCTVQKLVQDCQRTLSHWHEQASLARLLKQYSAGQDDNSKRIVLQVWQSASHAARRDTELANAQFLKLFIVQWRCETNLVRFIGRAEQQTKAAALEHWALEERLAWYKRHSETQTKRQTLQSLLESSRQARSTRAKSQHEADYVVEYYMQAEALATWLSETEAIERHQRNADLVSLYRTTNPCLGFWGERCKEKVSRDVVYRREALRNSRRCTVSNVLDTWPDIAQSARRDRMMRSLRQFRRGYKVNLAQTCLDKWQAAAGDAVASGREACGILVQHKRDDVNDYLDYWVDTAYKAQEIRQIAADAELEVYHRKWHGSLHEARENQHDAVEYDAEKTLAECWKKWEFQSLQMESRRLTVATVREKNDQRLCRQILEEWRQRAVPEAVYSDPRLHLSTMSRRSMRQQQLARASIPPFRSVQLPSRPARMTNPKTPHVAASQIGIGRGTGGGGGGGVGGTSRSVRFGASSFQLGPMEDFDEESLLPDVETNDPVFMSTPTRWTGSARPLGYRPTTTPSAILPSPYERELRREYGQSARPRVEFPDITEDSAEA</sequence>
<gene>
    <name evidence="3" type="ORF">B0T26DRAFT_255810</name>
</gene>
<comment type="caution">
    <text evidence="3">The sequence shown here is derived from an EMBL/GenBank/DDBJ whole genome shotgun (WGS) entry which is preliminary data.</text>
</comment>
<feature type="region of interest" description="Disordered" evidence="1">
    <location>
        <begin position="320"/>
        <end position="350"/>
    </location>
</feature>
<keyword evidence="4" id="KW-1185">Reference proteome</keyword>
<dbReference type="AlphaFoldDB" id="A0AA40AWA8"/>
<feature type="domain" description="Sfi1 spindle body" evidence="2">
    <location>
        <begin position="445"/>
        <end position="1006"/>
    </location>
</feature>
<feature type="region of interest" description="Disordered" evidence="1">
    <location>
        <begin position="1"/>
        <end position="28"/>
    </location>
</feature>
<feature type="region of interest" description="Disordered" evidence="1">
    <location>
        <begin position="1112"/>
        <end position="1175"/>
    </location>
</feature>
<accession>A0AA40AWA8</accession>
<dbReference type="Proteomes" id="UP001172101">
    <property type="component" value="Unassembled WGS sequence"/>
</dbReference>
<dbReference type="EMBL" id="JAUIRO010000003">
    <property type="protein sequence ID" value="KAK0723227.1"/>
    <property type="molecule type" value="Genomic_DNA"/>
</dbReference>
<feature type="compositionally biased region" description="Basic and acidic residues" evidence="1">
    <location>
        <begin position="1147"/>
        <end position="1165"/>
    </location>
</feature>
<feature type="compositionally biased region" description="Polar residues" evidence="1">
    <location>
        <begin position="123"/>
        <end position="140"/>
    </location>
</feature>
<evidence type="ECO:0000313" key="3">
    <source>
        <dbReference type="EMBL" id="KAK0723227.1"/>
    </source>
</evidence>
<reference evidence="3" key="1">
    <citation type="submission" date="2023-06" db="EMBL/GenBank/DDBJ databases">
        <title>Genome-scale phylogeny and comparative genomics of the fungal order Sordariales.</title>
        <authorList>
            <consortium name="Lawrence Berkeley National Laboratory"/>
            <person name="Hensen N."/>
            <person name="Bonometti L."/>
            <person name="Westerberg I."/>
            <person name="Brannstrom I.O."/>
            <person name="Guillou S."/>
            <person name="Cros-Aarteil S."/>
            <person name="Calhoun S."/>
            <person name="Haridas S."/>
            <person name="Kuo A."/>
            <person name="Mondo S."/>
            <person name="Pangilinan J."/>
            <person name="Riley R."/>
            <person name="LaButti K."/>
            <person name="Andreopoulos B."/>
            <person name="Lipzen A."/>
            <person name="Chen C."/>
            <person name="Yanf M."/>
            <person name="Daum C."/>
            <person name="Ng V."/>
            <person name="Clum A."/>
            <person name="Steindorff A."/>
            <person name="Ohm R."/>
            <person name="Martin F."/>
            <person name="Silar P."/>
            <person name="Natvig D."/>
            <person name="Lalanne C."/>
            <person name="Gautier V."/>
            <person name="Ament-velasquez S.L."/>
            <person name="Kruys A."/>
            <person name="Hutchinson M.I."/>
            <person name="Powell A.J."/>
            <person name="Barry K."/>
            <person name="Miller A.N."/>
            <person name="Grigoriev I.V."/>
            <person name="Debuchy R."/>
            <person name="Gladieux P."/>
            <person name="Thoren M.H."/>
            <person name="Johannesson H."/>
        </authorList>
    </citation>
    <scope>NUCLEOTIDE SEQUENCE</scope>
    <source>
        <strain evidence="3">SMH2392-1A</strain>
    </source>
</reference>
<evidence type="ECO:0000259" key="2">
    <source>
        <dbReference type="Pfam" id="PF08457"/>
    </source>
</evidence>
<dbReference type="InterPro" id="IPR013665">
    <property type="entry name" value="Sfi1_dom"/>
</dbReference>
<dbReference type="GeneID" id="85317280"/>
<evidence type="ECO:0000256" key="1">
    <source>
        <dbReference type="SAM" id="MobiDB-lite"/>
    </source>
</evidence>
<name>A0AA40AWA8_9PEZI</name>
<proteinExistence type="predicted"/>
<feature type="region of interest" description="Disordered" evidence="1">
    <location>
        <begin position="123"/>
        <end position="272"/>
    </location>
</feature>